<dbReference type="PANTHER" id="PTHR36440:SF1">
    <property type="entry name" value="PUTATIVE (AFU_ORTHOLOGUE AFUA_8G07350)-RELATED"/>
    <property type="match status" value="1"/>
</dbReference>
<dbReference type="InterPro" id="IPR013096">
    <property type="entry name" value="Cupin_2"/>
</dbReference>
<dbReference type="RefSeq" id="WP_187731785.1">
    <property type="nucleotide sequence ID" value="NZ_BMFN01000003.1"/>
</dbReference>
<dbReference type="AlphaFoldDB" id="A0A7H0GT87"/>
<dbReference type="InterPro" id="IPR014710">
    <property type="entry name" value="RmlC-like_jellyroll"/>
</dbReference>
<dbReference type="Proteomes" id="UP000516093">
    <property type="component" value="Chromosome"/>
</dbReference>
<gene>
    <name evidence="2" type="ORF">H9L05_15995</name>
</gene>
<evidence type="ECO:0000313" key="2">
    <source>
        <dbReference type="EMBL" id="QNP51503.1"/>
    </source>
</evidence>
<dbReference type="EMBL" id="CP060784">
    <property type="protein sequence ID" value="QNP51503.1"/>
    <property type="molecule type" value="Genomic_DNA"/>
</dbReference>
<dbReference type="Gene3D" id="2.60.120.10">
    <property type="entry name" value="Jelly Rolls"/>
    <property type="match status" value="1"/>
</dbReference>
<sequence>MKKEIICLGHTLTLHASSGDYDLLEGVTLPQVPGPPPHHHARYHELFYVLDGQLEFLVDGQPVPVRAGESIDLPPNTVHTFSNVGAEPCRWLNVHSPKGFRAFFEEFGIEAAREGAFAASVDAQVIQQVVERAASFDMHLARS</sequence>
<keyword evidence="3" id="KW-1185">Reference proteome</keyword>
<evidence type="ECO:0000313" key="3">
    <source>
        <dbReference type="Proteomes" id="UP000516093"/>
    </source>
</evidence>
<proteinExistence type="predicted"/>
<dbReference type="Pfam" id="PF07883">
    <property type="entry name" value="Cupin_2"/>
    <property type="match status" value="1"/>
</dbReference>
<evidence type="ECO:0000259" key="1">
    <source>
        <dbReference type="Pfam" id="PF07883"/>
    </source>
</evidence>
<dbReference type="SUPFAM" id="SSF51182">
    <property type="entry name" value="RmlC-like cupins"/>
    <property type="match status" value="1"/>
</dbReference>
<protein>
    <submittedName>
        <fullName evidence="2">Cupin domain-containing protein</fullName>
    </submittedName>
</protein>
<reference evidence="2 3" key="1">
    <citation type="submission" date="2020-08" db="EMBL/GenBank/DDBJ databases">
        <title>Genome sequence of Hymenobacter qilianensis JCM 19763T.</title>
        <authorList>
            <person name="Hyun D.-W."/>
            <person name="Bae J.-W."/>
        </authorList>
    </citation>
    <scope>NUCLEOTIDE SEQUENCE [LARGE SCALE GENOMIC DNA]</scope>
    <source>
        <strain evidence="2 3">JCM 19763</strain>
    </source>
</reference>
<accession>A0A7H0GT87</accession>
<dbReference type="PANTHER" id="PTHR36440">
    <property type="entry name" value="PUTATIVE (AFU_ORTHOLOGUE AFUA_8G07350)-RELATED"/>
    <property type="match status" value="1"/>
</dbReference>
<feature type="domain" description="Cupin type-2" evidence="1">
    <location>
        <begin position="34"/>
        <end position="94"/>
    </location>
</feature>
<name>A0A7H0GT87_9BACT</name>
<dbReference type="InterPro" id="IPR053146">
    <property type="entry name" value="QDO-like"/>
</dbReference>
<organism evidence="2 3">
    <name type="scientific">Hymenobacter qilianensis</name>
    <dbReference type="NCBI Taxonomy" id="1385715"/>
    <lineage>
        <taxon>Bacteria</taxon>
        <taxon>Pseudomonadati</taxon>
        <taxon>Bacteroidota</taxon>
        <taxon>Cytophagia</taxon>
        <taxon>Cytophagales</taxon>
        <taxon>Hymenobacteraceae</taxon>
        <taxon>Hymenobacter</taxon>
    </lineage>
</organism>
<dbReference type="InterPro" id="IPR011051">
    <property type="entry name" value="RmlC_Cupin_sf"/>
</dbReference>
<dbReference type="KEGG" id="hqi:H9L05_15995"/>